<gene>
    <name evidence="2" type="ORF">FA15DRAFT_661094</name>
</gene>
<feature type="compositionally biased region" description="Polar residues" evidence="1">
    <location>
        <begin position="54"/>
        <end position="64"/>
    </location>
</feature>
<reference evidence="2 3" key="1">
    <citation type="journal article" date="2019" name="Nat. Ecol. Evol.">
        <title>Megaphylogeny resolves global patterns of mushroom evolution.</title>
        <authorList>
            <person name="Varga T."/>
            <person name="Krizsan K."/>
            <person name="Foldi C."/>
            <person name="Dima B."/>
            <person name="Sanchez-Garcia M."/>
            <person name="Sanchez-Ramirez S."/>
            <person name="Szollosi G.J."/>
            <person name="Szarkandi J.G."/>
            <person name="Papp V."/>
            <person name="Albert L."/>
            <person name="Andreopoulos W."/>
            <person name="Angelini C."/>
            <person name="Antonin V."/>
            <person name="Barry K.W."/>
            <person name="Bougher N.L."/>
            <person name="Buchanan P."/>
            <person name="Buyck B."/>
            <person name="Bense V."/>
            <person name="Catcheside P."/>
            <person name="Chovatia M."/>
            <person name="Cooper J."/>
            <person name="Damon W."/>
            <person name="Desjardin D."/>
            <person name="Finy P."/>
            <person name="Geml J."/>
            <person name="Haridas S."/>
            <person name="Hughes K."/>
            <person name="Justo A."/>
            <person name="Karasinski D."/>
            <person name="Kautmanova I."/>
            <person name="Kiss B."/>
            <person name="Kocsube S."/>
            <person name="Kotiranta H."/>
            <person name="LaButti K.M."/>
            <person name="Lechner B.E."/>
            <person name="Liimatainen K."/>
            <person name="Lipzen A."/>
            <person name="Lukacs Z."/>
            <person name="Mihaltcheva S."/>
            <person name="Morgado L.N."/>
            <person name="Niskanen T."/>
            <person name="Noordeloos M.E."/>
            <person name="Ohm R.A."/>
            <person name="Ortiz-Santana B."/>
            <person name="Ovrebo C."/>
            <person name="Racz N."/>
            <person name="Riley R."/>
            <person name="Savchenko A."/>
            <person name="Shiryaev A."/>
            <person name="Soop K."/>
            <person name="Spirin V."/>
            <person name="Szebenyi C."/>
            <person name="Tomsovsky M."/>
            <person name="Tulloss R.E."/>
            <person name="Uehling J."/>
            <person name="Grigoriev I.V."/>
            <person name="Vagvolgyi C."/>
            <person name="Papp T."/>
            <person name="Martin F.M."/>
            <person name="Miettinen O."/>
            <person name="Hibbett D.S."/>
            <person name="Nagy L.G."/>
        </authorList>
    </citation>
    <scope>NUCLEOTIDE SEQUENCE [LARGE SCALE GENOMIC DNA]</scope>
    <source>
        <strain evidence="2 3">CBS 121175</strain>
    </source>
</reference>
<keyword evidence="3" id="KW-1185">Reference proteome</keyword>
<feature type="region of interest" description="Disordered" evidence="1">
    <location>
        <begin position="162"/>
        <end position="200"/>
    </location>
</feature>
<sequence length="200" mass="22336">MNNPEDMWKDLDEEVFVRLSQTQAETPEKRWANLPDELFESPAKPEAYEVPRSPSVQPSPTPNLDSPGPSVPHADLVPPPDSNNTVIDLGLPSGFNWDLGSTDAMSVLAEFLETHLHNLIWVHSKLQEHQAKTIQNQAMMQCIVHALSRALYNKTWYQKLRPAAEPDSTDSQTEAGEEPTPNPTNPTPNPTPNIIMEIID</sequence>
<dbReference type="OrthoDB" id="3055094at2759"/>
<feature type="region of interest" description="Disordered" evidence="1">
    <location>
        <begin position="20"/>
        <end position="82"/>
    </location>
</feature>
<dbReference type="AlphaFoldDB" id="A0A5C3KDJ6"/>
<dbReference type="Proteomes" id="UP000307440">
    <property type="component" value="Unassembled WGS sequence"/>
</dbReference>
<evidence type="ECO:0000256" key="1">
    <source>
        <dbReference type="SAM" id="MobiDB-lite"/>
    </source>
</evidence>
<proteinExistence type="predicted"/>
<dbReference type="EMBL" id="ML210449">
    <property type="protein sequence ID" value="TFK17922.1"/>
    <property type="molecule type" value="Genomic_DNA"/>
</dbReference>
<evidence type="ECO:0000313" key="2">
    <source>
        <dbReference type="EMBL" id="TFK17922.1"/>
    </source>
</evidence>
<evidence type="ECO:0000313" key="3">
    <source>
        <dbReference type="Proteomes" id="UP000307440"/>
    </source>
</evidence>
<accession>A0A5C3KDJ6</accession>
<feature type="compositionally biased region" description="Pro residues" evidence="1">
    <location>
        <begin position="180"/>
        <end position="191"/>
    </location>
</feature>
<protein>
    <submittedName>
        <fullName evidence="2">Uncharacterized protein</fullName>
    </submittedName>
</protein>
<organism evidence="2 3">
    <name type="scientific">Coprinopsis marcescibilis</name>
    <name type="common">Agaric fungus</name>
    <name type="synonym">Psathyrella marcescibilis</name>
    <dbReference type="NCBI Taxonomy" id="230819"/>
    <lineage>
        <taxon>Eukaryota</taxon>
        <taxon>Fungi</taxon>
        <taxon>Dikarya</taxon>
        <taxon>Basidiomycota</taxon>
        <taxon>Agaricomycotina</taxon>
        <taxon>Agaricomycetes</taxon>
        <taxon>Agaricomycetidae</taxon>
        <taxon>Agaricales</taxon>
        <taxon>Agaricineae</taxon>
        <taxon>Psathyrellaceae</taxon>
        <taxon>Coprinopsis</taxon>
    </lineage>
</organism>
<name>A0A5C3KDJ6_COPMA</name>